<dbReference type="RefSeq" id="WP_119000781.1">
    <property type="nucleotide sequence ID" value="NZ_QWGP01000021.1"/>
</dbReference>
<dbReference type="SUPFAM" id="SSF48695">
    <property type="entry name" value="Multiheme cytochromes"/>
    <property type="match status" value="1"/>
</dbReference>
<dbReference type="PANTHER" id="PTHR30485:SF2">
    <property type="entry name" value="BLL0597 PROTEIN"/>
    <property type="match status" value="1"/>
</dbReference>
<dbReference type="Gene3D" id="1.20.950.20">
    <property type="entry name" value="Transmembrane di-heme cytochromes, Chain C"/>
    <property type="match status" value="1"/>
</dbReference>
<dbReference type="InterPro" id="IPR011577">
    <property type="entry name" value="Cyt_b561_bac/Ni-Hgenase"/>
</dbReference>
<feature type="transmembrane region" description="Helical" evidence="6">
    <location>
        <begin position="146"/>
        <end position="164"/>
    </location>
</feature>
<sequence length="363" mass="38347">MSRPPLVPVWDLPIRLFHWSLAASIGLSAATGFLGGAEAIRWHIGGGLAALALVIARIVWGFTGPTHARFRDFLPSPAAVLGHLRSASPRHLGHNPLGALMVLALIGLILLIGLSGLILLGGLFKTGPLASWSFEAGRAWHMLHEVAAWAVLGLVALHLGGVAFESRRSRENLARAMLTGSKEARPGDHPAEEIPARGPLALVLLLLVGSGLWAASSALSARPPQGMPVAFDATTRDECSACHMAYHPSLLPAASWRMLMAGLADHFGEDARLDPATAAEIEAWLTGHAAETADTLPAHAFAETAPGAPFTLTETPGWKRLHGGLPDRLFRQPSVRSPATCTACHADAESGLFSPFSIHLPKE</sequence>
<dbReference type="InterPro" id="IPR018588">
    <property type="entry name" value="Dihaem_cytochrome-c"/>
</dbReference>
<dbReference type="GO" id="GO:0009055">
    <property type="term" value="F:electron transfer activity"/>
    <property type="evidence" value="ECO:0007669"/>
    <property type="project" value="InterPro"/>
</dbReference>
<name>A0AAX1UI07_CERSP</name>
<dbReference type="GO" id="GO:0020037">
    <property type="term" value="F:heme binding"/>
    <property type="evidence" value="ECO:0007669"/>
    <property type="project" value="TreeGrafter"/>
</dbReference>
<evidence type="ECO:0000256" key="4">
    <source>
        <dbReference type="ARBA" id="ARBA00022989"/>
    </source>
</evidence>
<dbReference type="InterPro" id="IPR036280">
    <property type="entry name" value="Multihaem_cyt_sf"/>
</dbReference>
<dbReference type="InterPro" id="IPR051542">
    <property type="entry name" value="Hydrogenase_cytochrome"/>
</dbReference>
<dbReference type="EMBL" id="QWGP01000021">
    <property type="protein sequence ID" value="RHZ92778.1"/>
    <property type="molecule type" value="Genomic_DNA"/>
</dbReference>
<proteinExistence type="predicted"/>
<feature type="transmembrane region" description="Helical" evidence="6">
    <location>
        <begin position="40"/>
        <end position="60"/>
    </location>
</feature>
<feature type="transmembrane region" description="Helical" evidence="6">
    <location>
        <begin position="97"/>
        <end position="124"/>
    </location>
</feature>
<accession>A0AAX1UI07</accession>
<evidence type="ECO:0000256" key="5">
    <source>
        <dbReference type="ARBA" id="ARBA00023136"/>
    </source>
</evidence>
<dbReference type="SUPFAM" id="SSF81342">
    <property type="entry name" value="Transmembrane di-heme cytochromes"/>
    <property type="match status" value="1"/>
</dbReference>
<gene>
    <name evidence="8" type="ORF">D1114_16370</name>
</gene>
<evidence type="ECO:0000256" key="2">
    <source>
        <dbReference type="ARBA" id="ARBA00022475"/>
    </source>
</evidence>
<evidence type="ECO:0000313" key="9">
    <source>
        <dbReference type="Proteomes" id="UP000266305"/>
    </source>
</evidence>
<comment type="caution">
    <text evidence="8">The sequence shown here is derived from an EMBL/GenBank/DDBJ whole genome shotgun (WGS) entry which is preliminary data.</text>
</comment>
<feature type="transmembrane region" description="Helical" evidence="6">
    <location>
        <begin position="12"/>
        <end position="34"/>
    </location>
</feature>
<evidence type="ECO:0000313" key="8">
    <source>
        <dbReference type="EMBL" id="RHZ92778.1"/>
    </source>
</evidence>
<organism evidence="8 9">
    <name type="scientific">Cereibacter sphaeroides</name>
    <name type="common">Rhodobacter sphaeroides</name>
    <dbReference type="NCBI Taxonomy" id="1063"/>
    <lineage>
        <taxon>Bacteria</taxon>
        <taxon>Pseudomonadati</taxon>
        <taxon>Pseudomonadota</taxon>
        <taxon>Alphaproteobacteria</taxon>
        <taxon>Rhodobacterales</taxon>
        <taxon>Paracoccaceae</taxon>
        <taxon>Cereibacter</taxon>
    </lineage>
</organism>
<keyword evidence="3 6" id="KW-0812">Transmembrane</keyword>
<evidence type="ECO:0000259" key="7">
    <source>
        <dbReference type="Pfam" id="PF01292"/>
    </source>
</evidence>
<feature type="domain" description="Cytochrome b561 bacterial/Ni-hydrogenase" evidence="7">
    <location>
        <begin position="9"/>
        <end position="180"/>
    </location>
</feature>
<dbReference type="PANTHER" id="PTHR30485">
    <property type="entry name" value="NI/FE-HYDROGENASE 1 B-TYPE CYTOCHROME SUBUNIT"/>
    <property type="match status" value="1"/>
</dbReference>
<dbReference type="AlphaFoldDB" id="A0AAX1UI07"/>
<keyword evidence="2" id="KW-1003">Cell membrane</keyword>
<comment type="subcellular location">
    <subcellularLocation>
        <location evidence="1">Cell membrane</location>
        <topology evidence="1">Multi-pass membrane protein</topology>
    </subcellularLocation>
</comment>
<dbReference type="InterPro" id="IPR016174">
    <property type="entry name" value="Di-haem_cyt_TM"/>
</dbReference>
<keyword evidence="4 6" id="KW-1133">Transmembrane helix</keyword>
<reference evidence="8 9" key="1">
    <citation type="submission" date="2018-08" db="EMBL/GenBank/DDBJ databases">
        <title>Draft genome sequence of Rhodobacter sphaeroides FY.</title>
        <authorList>
            <person name="Rayyan A."/>
            <person name="Meyer T.E."/>
            <person name="Kyndt J.A."/>
        </authorList>
    </citation>
    <scope>NUCLEOTIDE SEQUENCE [LARGE SCALE GENOMIC DNA]</scope>
    <source>
        <strain evidence="8 9">FY</strain>
    </source>
</reference>
<dbReference type="GO" id="GO:0022904">
    <property type="term" value="P:respiratory electron transport chain"/>
    <property type="evidence" value="ECO:0007669"/>
    <property type="project" value="InterPro"/>
</dbReference>
<dbReference type="Proteomes" id="UP000266305">
    <property type="component" value="Unassembled WGS sequence"/>
</dbReference>
<dbReference type="Pfam" id="PF09626">
    <property type="entry name" value="DHC"/>
    <property type="match status" value="1"/>
</dbReference>
<dbReference type="Pfam" id="PF01292">
    <property type="entry name" value="Ni_hydr_CYTB"/>
    <property type="match status" value="1"/>
</dbReference>
<evidence type="ECO:0000256" key="1">
    <source>
        <dbReference type="ARBA" id="ARBA00004651"/>
    </source>
</evidence>
<evidence type="ECO:0000256" key="3">
    <source>
        <dbReference type="ARBA" id="ARBA00022692"/>
    </source>
</evidence>
<protein>
    <submittedName>
        <fullName evidence="8">Cytochrome B</fullName>
    </submittedName>
</protein>
<keyword evidence="5 6" id="KW-0472">Membrane</keyword>
<dbReference type="GO" id="GO:0005886">
    <property type="term" value="C:plasma membrane"/>
    <property type="evidence" value="ECO:0007669"/>
    <property type="project" value="UniProtKB-SubCell"/>
</dbReference>
<evidence type="ECO:0000256" key="6">
    <source>
        <dbReference type="SAM" id="Phobius"/>
    </source>
</evidence>